<dbReference type="InParanoid" id="A0A409VZA3"/>
<keyword evidence="2" id="KW-1185">Reference proteome</keyword>
<proteinExistence type="predicted"/>
<dbReference type="Proteomes" id="UP000284842">
    <property type="component" value="Unassembled WGS sequence"/>
</dbReference>
<gene>
    <name evidence="1" type="ORF">CVT24_006456</name>
</gene>
<evidence type="ECO:0000313" key="1">
    <source>
        <dbReference type="EMBL" id="PPQ71596.1"/>
    </source>
</evidence>
<comment type="caution">
    <text evidence="1">The sequence shown here is derived from an EMBL/GenBank/DDBJ whole genome shotgun (WGS) entry which is preliminary data.</text>
</comment>
<accession>A0A409VZA3</accession>
<dbReference type="AlphaFoldDB" id="A0A409VZA3"/>
<sequence>MSAFDFEAAEVGLPPFVNPKENGTSVLLVSAMFPLAKSKHTKKEYGIWLGRFLGAMTTDVYMYTTPDLADTIRSIRGKLPITIDTTYSSPFEVPPLQGLEEAYVKMNDMDDEKWHHSPGLYAVWNAKPFLLESAVHTLAKQGKTYDYAFWNDGGSFRRNHRYSHWPDPDRVEQVYEEASRLTHQKKEDLLFFPVFQLPDEKFKDWKETMGPIANSVQLSEGSFFGGSTSTIEWFAKIFYAYHDHYISRGLFVGIDQDLFNSLFLLFPERMFTVWMNDPIAPAHKGIIPSPSLIPSLERGYLGECGAEWFYYQFWLADQQTRDMMREIWVKEERWRKTGWWSERKLCRLTRAMSMSDFLKRAFSEDWKPPTRHVHIPDL</sequence>
<protein>
    <submittedName>
        <fullName evidence="1">Uncharacterized protein</fullName>
    </submittedName>
</protein>
<evidence type="ECO:0000313" key="2">
    <source>
        <dbReference type="Proteomes" id="UP000284842"/>
    </source>
</evidence>
<dbReference type="STRING" id="181874.A0A409VZA3"/>
<dbReference type="EMBL" id="NHTK01005908">
    <property type="protein sequence ID" value="PPQ71596.1"/>
    <property type="molecule type" value="Genomic_DNA"/>
</dbReference>
<organism evidence="1 2">
    <name type="scientific">Panaeolus cyanescens</name>
    <dbReference type="NCBI Taxonomy" id="181874"/>
    <lineage>
        <taxon>Eukaryota</taxon>
        <taxon>Fungi</taxon>
        <taxon>Dikarya</taxon>
        <taxon>Basidiomycota</taxon>
        <taxon>Agaricomycotina</taxon>
        <taxon>Agaricomycetes</taxon>
        <taxon>Agaricomycetidae</taxon>
        <taxon>Agaricales</taxon>
        <taxon>Agaricineae</taxon>
        <taxon>Galeropsidaceae</taxon>
        <taxon>Panaeolus</taxon>
    </lineage>
</organism>
<name>A0A409VZA3_9AGAR</name>
<reference evidence="1 2" key="1">
    <citation type="journal article" date="2018" name="Evol. Lett.">
        <title>Horizontal gene cluster transfer increased hallucinogenic mushroom diversity.</title>
        <authorList>
            <person name="Reynolds H.T."/>
            <person name="Vijayakumar V."/>
            <person name="Gluck-Thaler E."/>
            <person name="Korotkin H.B."/>
            <person name="Matheny P.B."/>
            <person name="Slot J.C."/>
        </authorList>
    </citation>
    <scope>NUCLEOTIDE SEQUENCE [LARGE SCALE GENOMIC DNA]</scope>
    <source>
        <strain evidence="1 2">2629</strain>
    </source>
</reference>
<dbReference type="OrthoDB" id="411632at2759"/>